<feature type="region of interest" description="Disordered" evidence="1">
    <location>
        <begin position="223"/>
        <end position="246"/>
    </location>
</feature>
<dbReference type="Proteomes" id="UP001589535">
    <property type="component" value="Unassembled WGS sequence"/>
</dbReference>
<evidence type="ECO:0000256" key="1">
    <source>
        <dbReference type="SAM" id="MobiDB-lite"/>
    </source>
</evidence>
<keyword evidence="4" id="KW-1185">Reference proteome</keyword>
<evidence type="ECO:0000259" key="2">
    <source>
        <dbReference type="PROSITE" id="PS51737"/>
    </source>
</evidence>
<dbReference type="EMBL" id="JBHMBK010000068">
    <property type="protein sequence ID" value="MFB9691047.1"/>
    <property type="molecule type" value="Genomic_DNA"/>
</dbReference>
<reference evidence="3 4" key="1">
    <citation type="submission" date="2024-09" db="EMBL/GenBank/DDBJ databases">
        <authorList>
            <person name="Sun Q."/>
            <person name="Mori K."/>
        </authorList>
    </citation>
    <scope>NUCLEOTIDE SEQUENCE [LARGE SCALE GENOMIC DNA]</scope>
    <source>
        <strain evidence="3 4">JCM 13852</strain>
    </source>
</reference>
<proteinExistence type="predicted"/>
<dbReference type="RefSeq" id="WP_378207426.1">
    <property type="nucleotide sequence ID" value="NZ_JBHMBK010000068.1"/>
</dbReference>
<dbReference type="Pfam" id="PF07508">
    <property type="entry name" value="Recombinase"/>
    <property type="match status" value="1"/>
</dbReference>
<dbReference type="PROSITE" id="PS51737">
    <property type="entry name" value="RECOMBINASE_DNA_BIND"/>
    <property type="match status" value="1"/>
</dbReference>
<accession>A0ABV5UI13</accession>
<protein>
    <submittedName>
        <fullName evidence="3">Recombinase family protein</fullName>
    </submittedName>
</protein>
<organism evidence="3 4">
    <name type="scientific">Amycolatopsis plumensis</name>
    <dbReference type="NCBI Taxonomy" id="236508"/>
    <lineage>
        <taxon>Bacteria</taxon>
        <taxon>Bacillati</taxon>
        <taxon>Actinomycetota</taxon>
        <taxon>Actinomycetes</taxon>
        <taxon>Pseudonocardiales</taxon>
        <taxon>Pseudonocardiaceae</taxon>
        <taxon>Amycolatopsis</taxon>
    </lineage>
</organism>
<gene>
    <name evidence="3" type="ORF">ACFFTO_43325</name>
</gene>
<evidence type="ECO:0000313" key="4">
    <source>
        <dbReference type="Proteomes" id="UP001589535"/>
    </source>
</evidence>
<feature type="domain" description="Recombinase" evidence="2">
    <location>
        <begin position="90"/>
        <end position="227"/>
    </location>
</feature>
<evidence type="ECO:0000313" key="3">
    <source>
        <dbReference type="EMBL" id="MFB9691047.1"/>
    </source>
</evidence>
<dbReference type="InterPro" id="IPR050639">
    <property type="entry name" value="SSR_resolvase"/>
</dbReference>
<dbReference type="InterPro" id="IPR011109">
    <property type="entry name" value="DNA_bind_recombinase_dom"/>
</dbReference>
<dbReference type="PANTHER" id="PTHR30461">
    <property type="entry name" value="DNA-INVERTASE FROM LAMBDOID PROPHAGE"/>
    <property type="match status" value="1"/>
</dbReference>
<comment type="caution">
    <text evidence="3">The sequence shown here is derived from an EMBL/GenBank/DDBJ whole genome shotgun (WGS) entry which is preliminary data.</text>
</comment>
<dbReference type="Gene3D" id="3.90.1750.20">
    <property type="entry name" value="Putative Large Serine Recombinase, Chain B, Domain 2"/>
    <property type="match status" value="1"/>
</dbReference>
<dbReference type="PANTHER" id="PTHR30461:SF23">
    <property type="entry name" value="DNA RECOMBINASE-RELATED"/>
    <property type="match status" value="1"/>
</dbReference>
<name>A0ABV5UI13_9PSEU</name>
<sequence length="246" mass="27770">MPPNNTARGESGDRISHWAATAGRQTFGQRLAAMGVRLFGSATEPDNGEATPSWRVRQHVLRDYHAANLAAARSASEDLVRVGFNSGDVPYGYHTRRVRVNPEGRRPRWRTRLLIEPVEASTARMIFVWRGEERLSTLEIRRRLTASRYPAPLDPETGEPGAWTVAMVRAFLRNPKYLGRQVWGRTHRAKPTRRTAWICSEAWVHPPLVTAEEFAFADRRSWPVPSSVKTKDDSANALPSDHRQAA</sequence>
<feature type="compositionally biased region" description="Basic and acidic residues" evidence="1">
    <location>
        <begin position="229"/>
        <end position="246"/>
    </location>
</feature>
<dbReference type="InterPro" id="IPR038109">
    <property type="entry name" value="DNA_bind_recomb_sf"/>
</dbReference>